<gene>
    <name evidence="6" type="ORF">Cvel_16208</name>
</gene>
<dbReference type="InterPro" id="IPR038286">
    <property type="entry name" value="IPK_sf"/>
</dbReference>
<dbReference type="PANTHER" id="PTHR12400:SF21">
    <property type="entry name" value="KINASE"/>
    <property type="match status" value="1"/>
</dbReference>
<feature type="compositionally biased region" description="Basic and acidic residues" evidence="5">
    <location>
        <begin position="1926"/>
        <end position="1936"/>
    </location>
</feature>
<evidence type="ECO:0000256" key="4">
    <source>
        <dbReference type="RuleBase" id="RU363090"/>
    </source>
</evidence>
<sequence length="1958" mass="204511">MQQMNLAFEEYRHQVGGHCRLVKPKDSSKVYKPLVENEHKFYEKLAGLGASSAESGPLQILRQFVPKYYGATEIAVTSDRLGPSPSTNRTGRQTLPADPSPGPASSSSSSAAKSQTVPPASSSSSASANVRATGERPIAESPRRLLHAQDGGGSFFTNETSADATGTGTRRGPEIPSAAHLPSQNQNQNEQQAGSSSSSSSGMRGSVVVPGGGGGVSSSSSSGVTARQHIILEDLVDGFRKPCVLDIKMGRRQRKLNASPEKEERQRAKSHSTTSYALGFRLCGCQVYNRRNDMLCYRDKYWGRKLTAERVTEAIHQWFYNGVSCHLDLIAVLVEKLETLMKCLNELRHWRFWSSSLLIVYDGGINDIEEKLQSVDVRMIDFANTIFLPDNPSPDEDYLFGLKNLLLILADIWKQHQRHDHTPTAAPSAAAFFPPVSSQAATLDPGPASCASSTAHGDALTSTPSASMNVQAPCRFGHSITQQHTSLSNQPGLSCAGGLGGQTVCGHSSRLHSHFHSAASGIPGGFVDEDEEMPLAREASNYTTGGGDHEGSSSSSKYAPGDPGRAAQKESEGRDLGGERGGDQGGCWQEASSSSYAPHAQPTVKNLETDVKATQTDKLLFDFPPIEGGESMHQPPRSPPSVCIQQLAQHVPSALNSSLGSSTSVALPPSQFQEEETARGLGGDVRPGGLSSSAVGSTDISAFAASSSRLPATAVPKENVGEELLGDGPQSSPPAADPSDSSSVSLACVKSRTGSTATAALSGNRVVEGSGPNQQGEKKNFVSRKSQTTTSSDSPILLATPIPLVTRGTTDGPRHSAAGIPGGKIAGASAAAGVPLPNPLPSTRRVATDYARKVGAIMGSRGTVAVQSGGGAGTGTVGSDGGDGAESRGEREEEEQQQQQQQQQQREGEGEGDQEGNDAIYSRGGVRVNAPHYVRRALSAPSLRRIDMMAGGGRRFDLPYMQLVQWGGAGGWLRSGPQLEDLGAESDYSDGESLEGEGAEGGMHLGAEFGPLSPLLLPHGGAHGRGEYGVGGTGDRGGVGGGFPACFPHWLSGTEDHQYYQSADEVASVPPFGAPVFALRGATDKGEGLEEGEGEDDEGDGIEIGGAASTLCAPTNPSAPPPFCSRQASGASRISSSSPPSNPNQGAGAVCSEPVELSRGSSQSREGRDSISRHDGGRHIATDTRVHTPVVSSHRGGTAAAAAAAAERGERDLLRASVSNSQEWSHSQANAAIGYFHHGSLAAAAASSGSGVGGPTALPPCGSRDRDHSQHSHVHSRPPPSDHSHPPPPRTTSIQSPKDAPCSRRRTPPGAEAEGDLVLSLSAAACLKETETEAGGTSTKVPSPRLTSTSAADAATASRISAPPRHVCIHCNAAAGSGEVRGSPLVPFSSAAHSHSQHPLQKSVRSPPQAGDSGGRERDSREMEAFASSAASHHSSCYHTDIHSRAAPHSLWYGWDGTRRQVDPAAAVAVGSFHSVPAPPPVQSPVFSYQSGYSEQAASSCHEHPPAQSIQARGGPNHPSLSFPLTNQQQDSTRDWELSVSRSASHQAFGGVGVPPPGGGTGSSSSSSWRLPRGAGGSPTSPAQQPRSGVVLSRTRASSGAEHEEREANSPRLTIPKRRTAAPPHSSSVAGVLAPAPSEDSMSLVLVPSGRPRSGSVPADTRRSLRLQDLDALPVSRQSRRHNPLSTSSALTRQPWSSTQIFSHPRMQHHHPHGGRSFRRCGRPSRRGETGTREREKTRTSPLTPVAPSASVSGSGGLAERVCPHCGIASSVNLSLEHFGPKGGGSFLRLPGSHSFTRGMGIGTGTSMKSEALDPPRASLPRRHSERTMGDCERSEGGRGRGGRAQRGLGRESDSPLGSGVGGEEDHERFLVTKAVSHAEGETHSRSHSHSHSHSRRSVGVGDIPPHPLFSSASSGASSPAPSPVHEGEEPPHVLECELSWSVSRPGEPEEEGGGGER</sequence>
<feature type="compositionally biased region" description="Low complexity" evidence="5">
    <location>
        <begin position="654"/>
        <end position="667"/>
    </location>
</feature>
<dbReference type="GO" id="GO:0005737">
    <property type="term" value="C:cytoplasm"/>
    <property type="evidence" value="ECO:0007669"/>
    <property type="project" value="TreeGrafter"/>
</dbReference>
<dbReference type="InterPro" id="IPR005522">
    <property type="entry name" value="IPK"/>
</dbReference>
<evidence type="ECO:0000313" key="6">
    <source>
        <dbReference type="EMBL" id="CEM10467.1"/>
    </source>
</evidence>
<dbReference type="SUPFAM" id="SSF56104">
    <property type="entry name" value="SAICAR synthase-like"/>
    <property type="match status" value="1"/>
</dbReference>
<feature type="compositionally biased region" description="Polar residues" evidence="5">
    <location>
        <begin position="182"/>
        <end position="193"/>
    </location>
</feature>
<feature type="compositionally biased region" description="Basic and acidic residues" evidence="5">
    <location>
        <begin position="1660"/>
        <end position="1669"/>
    </location>
</feature>
<keyword evidence="2 4" id="KW-0808">Transferase</keyword>
<reference evidence="6" key="1">
    <citation type="submission" date="2014-11" db="EMBL/GenBank/DDBJ databases">
        <authorList>
            <person name="Otto D Thomas"/>
            <person name="Naeem Raeece"/>
        </authorList>
    </citation>
    <scope>NUCLEOTIDE SEQUENCE</scope>
</reference>
<dbReference type="GO" id="GO:0005634">
    <property type="term" value="C:nucleus"/>
    <property type="evidence" value="ECO:0007669"/>
    <property type="project" value="TreeGrafter"/>
</dbReference>
<dbReference type="Pfam" id="PF03770">
    <property type="entry name" value="IPK"/>
    <property type="match status" value="1"/>
</dbReference>
<feature type="compositionally biased region" description="Polar residues" evidence="5">
    <location>
        <begin position="155"/>
        <end position="168"/>
    </location>
</feature>
<evidence type="ECO:0000256" key="3">
    <source>
        <dbReference type="ARBA" id="ARBA00022777"/>
    </source>
</evidence>
<feature type="compositionally biased region" description="Polar residues" evidence="5">
    <location>
        <begin position="1391"/>
        <end position="1406"/>
    </location>
</feature>
<feature type="region of interest" description="Disordered" evidence="5">
    <location>
        <begin position="863"/>
        <end position="924"/>
    </location>
</feature>
<feature type="region of interest" description="Disordered" evidence="5">
    <location>
        <begin position="654"/>
        <end position="693"/>
    </location>
</feature>
<feature type="compositionally biased region" description="Polar residues" evidence="5">
    <location>
        <begin position="1519"/>
        <end position="1531"/>
    </location>
</feature>
<feature type="compositionally biased region" description="Basic and acidic residues" evidence="5">
    <location>
        <begin position="567"/>
        <end position="582"/>
    </location>
</feature>
<evidence type="ECO:0000256" key="2">
    <source>
        <dbReference type="ARBA" id="ARBA00022679"/>
    </source>
</evidence>
<feature type="region of interest" description="Disordered" evidence="5">
    <location>
        <begin position="539"/>
        <end position="602"/>
    </location>
</feature>
<feature type="region of interest" description="Disordered" evidence="5">
    <location>
        <begin position="1803"/>
        <end position="1958"/>
    </location>
</feature>
<name>A0A0G4FCR6_9ALVE</name>
<dbReference type="VEuPathDB" id="CryptoDB:Cvel_16208"/>
<feature type="compositionally biased region" description="Polar residues" evidence="5">
    <location>
        <begin position="1684"/>
        <end position="1702"/>
    </location>
</feature>
<feature type="region of interest" description="Disordered" evidence="5">
    <location>
        <begin position="443"/>
        <end position="464"/>
    </location>
</feature>
<feature type="compositionally biased region" description="Low complexity" evidence="5">
    <location>
        <begin position="1911"/>
        <end position="1920"/>
    </location>
</feature>
<dbReference type="GO" id="GO:0000828">
    <property type="term" value="F:inositol hexakisphosphate kinase activity"/>
    <property type="evidence" value="ECO:0007669"/>
    <property type="project" value="TreeGrafter"/>
</dbReference>
<feature type="region of interest" description="Disordered" evidence="5">
    <location>
        <begin position="1385"/>
        <end position="1428"/>
    </location>
</feature>
<feature type="compositionally biased region" description="Basic residues" evidence="5">
    <location>
        <begin position="1706"/>
        <end position="1725"/>
    </location>
</feature>
<comment type="similarity">
    <text evidence="1 4">Belongs to the inositol phosphokinase (IPK) family.</text>
</comment>
<feature type="compositionally biased region" description="Basic residues" evidence="5">
    <location>
        <begin position="1886"/>
        <end position="1897"/>
    </location>
</feature>
<feature type="region of interest" description="Disordered" evidence="5">
    <location>
        <begin position="78"/>
        <end position="223"/>
    </location>
</feature>
<feature type="compositionally biased region" description="Polar residues" evidence="5">
    <location>
        <begin position="752"/>
        <end position="761"/>
    </location>
</feature>
<dbReference type="EC" id="2.7.-.-" evidence="4"/>
<feature type="region of interest" description="Disordered" evidence="5">
    <location>
        <begin position="1245"/>
        <end position="1316"/>
    </location>
</feature>
<dbReference type="PANTHER" id="PTHR12400">
    <property type="entry name" value="INOSITOL POLYPHOSPHATE KINASE"/>
    <property type="match status" value="1"/>
</dbReference>
<feature type="compositionally biased region" description="Polar residues" evidence="5">
    <location>
        <begin position="1578"/>
        <end position="1587"/>
    </location>
</feature>
<proteinExistence type="inferred from homology"/>
<feature type="region of interest" description="Disordered" evidence="5">
    <location>
        <begin position="1330"/>
        <end position="1358"/>
    </location>
</feature>
<feature type="region of interest" description="Disordered" evidence="5">
    <location>
        <begin position="722"/>
        <end position="822"/>
    </location>
</feature>
<keyword evidence="3 4" id="KW-0418">Kinase</keyword>
<dbReference type="GO" id="GO:0046854">
    <property type="term" value="P:phosphatidylinositol phosphate biosynthetic process"/>
    <property type="evidence" value="ECO:0007669"/>
    <property type="project" value="TreeGrafter"/>
</dbReference>
<evidence type="ECO:0000256" key="1">
    <source>
        <dbReference type="ARBA" id="ARBA00007374"/>
    </source>
</evidence>
<feature type="compositionally biased region" description="Low complexity" evidence="5">
    <location>
        <begin position="103"/>
        <end position="128"/>
    </location>
</feature>
<feature type="compositionally biased region" description="Basic and acidic residues" evidence="5">
    <location>
        <begin position="1414"/>
        <end position="1424"/>
    </location>
</feature>
<feature type="compositionally biased region" description="Low complexity" evidence="5">
    <location>
        <begin position="1347"/>
        <end position="1358"/>
    </location>
</feature>
<feature type="region of interest" description="Disordered" evidence="5">
    <location>
        <begin position="622"/>
        <end position="641"/>
    </location>
</feature>
<feature type="compositionally biased region" description="Basic and acidic residues" evidence="5">
    <location>
        <begin position="1826"/>
        <end position="1839"/>
    </location>
</feature>
<feature type="compositionally biased region" description="Basic and acidic residues" evidence="5">
    <location>
        <begin position="1864"/>
        <end position="1885"/>
    </location>
</feature>
<feature type="compositionally biased region" description="Acidic residues" evidence="5">
    <location>
        <begin position="1949"/>
        <end position="1958"/>
    </location>
</feature>
<feature type="region of interest" description="Disordered" evidence="5">
    <location>
        <begin position="1085"/>
        <end position="1206"/>
    </location>
</feature>
<feature type="compositionally biased region" description="Polar residues" evidence="5">
    <location>
        <begin position="783"/>
        <end position="794"/>
    </location>
</feature>
<evidence type="ECO:0000256" key="5">
    <source>
        <dbReference type="SAM" id="MobiDB-lite"/>
    </source>
</evidence>
<feature type="compositionally biased region" description="Polar residues" evidence="5">
    <location>
        <begin position="450"/>
        <end position="464"/>
    </location>
</feature>
<accession>A0A0G4FCR6</accession>
<feature type="compositionally biased region" description="Low complexity" evidence="5">
    <location>
        <begin position="194"/>
        <end position="209"/>
    </location>
</feature>
<feature type="compositionally biased region" description="Gly residues" evidence="5">
    <location>
        <begin position="868"/>
        <end position="884"/>
    </location>
</feature>
<feature type="compositionally biased region" description="Basic and acidic residues" evidence="5">
    <location>
        <begin position="1726"/>
        <end position="1739"/>
    </location>
</feature>
<dbReference type="EMBL" id="CDMZ01000263">
    <property type="protein sequence ID" value="CEM10467.1"/>
    <property type="molecule type" value="Genomic_DNA"/>
</dbReference>
<feature type="compositionally biased region" description="Acidic residues" evidence="5">
    <location>
        <begin position="1089"/>
        <end position="1101"/>
    </location>
</feature>
<feature type="compositionally biased region" description="Basic and acidic residues" evidence="5">
    <location>
        <begin position="1165"/>
        <end position="1186"/>
    </location>
</feature>
<organism evidence="6">
    <name type="scientific">Chromera velia CCMP2878</name>
    <dbReference type="NCBI Taxonomy" id="1169474"/>
    <lineage>
        <taxon>Eukaryota</taxon>
        <taxon>Sar</taxon>
        <taxon>Alveolata</taxon>
        <taxon>Colpodellida</taxon>
        <taxon>Chromeraceae</taxon>
        <taxon>Chromera</taxon>
    </lineage>
</organism>
<feature type="region of interest" description="Disordered" evidence="5">
    <location>
        <begin position="1497"/>
        <end position="1756"/>
    </location>
</feature>
<dbReference type="Gene3D" id="3.30.470.160">
    <property type="entry name" value="Inositol polyphosphate kinase"/>
    <property type="match status" value="1"/>
</dbReference>
<feature type="compositionally biased region" description="Low complexity" evidence="5">
    <location>
        <begin position="1125"/>
        <end position="1148"/>
    </location>
</feature>
<dbReference type="GO" id="GO:0032958">
    <property type="term" value="P:inositol phosphate biosynthetic process"/>
    <property type="evidence" value="ECO:0007669"/>
    <property type="project" value="InterPro"/>
</dbReference>
<protein>
    <recommendedName>
        <fullName evidence="4">Kinase</fullName>
        <ecNumber evidence="4">2.7.-.-</ecNumber>
    </recommendedName>
</protein>
<feature type="compositionally biased region" description="Polar residues" evidence="5">
    <location>
        <begin position="84"/>
        <end position="93"/>
    </location>
</feature>
<feature type="compositionally biased region" description="Basic and acidic residues" evidence="5">
    <location>
        <begin position="133"/>
        <end position="143"/>
    </location>
</feature>